<dbReference type="CDD" id="cd06171">
    <property type="entry name" value="Sigma70_r4"/>
    <property type="match status" value="1"/>
</dbReference>
<dbReference type="InterPro" id="IPR013324">
    <property type="entry name" value="RNA_pol_sigma_r3/r4-like"/>
</dbReference>
<dbReference type="GO" id="GO:0003677">
    <property type="term" value="F:DNA binding"/>
    <property type="evidence" value="ECO:0007669"/>
    <property type="project" value="InterPro"/>
</dbReference>
<dbReference type="SUPFAM" id="SSF88659">
    <property type="entry name" value="Sigma3 and sigma4 domains of RNA polymerase sigma factors"/>
    <property type="match status" value="1"/>
</dbReference>
<dbReference type="InterPro" id="IPR036388">
    <property type="entry name" value="WH-like_DNA-bd_sf"/>
</dbReference>
<dbReference type="Proteomes" id="UP000004690">
    <property type="component" value="Unassembled WGS sequence"/>
</dbReference>
<evidence type="ECO:0000313" key="6">
    <source>
        <dbReference type="EMBL" id="EIJ37382.1"/>
    </source>
</evidence>
<accession>I3C189</accession>
<dbReference type="InterPro" id="IPR007627">
    <property type="entry name" value="RNA_pol_sigma70_r2"/>
</dbReference>
<evidence type="ECO:0000256" key="2">
    <source>
        <dbReference type="ARBA" id="ARBA00023015"/>
    </source>
</evidence>
<evidence type="ECO:0000259" key="5">
    <source>
        <dbReference type="SMART" id="SM00421"/>
    </source>
</evidence>
<gene>
    <name evidence="6" type="ORF">JoomaDRAFT_0325</name>
</gene>
<evidence type="ECO:0000313" key="7">
    <source>
        <dbReference type="Proteomes" id="UP000004690"/>
    </source>
</evidence>
<dbReference type="InterPro" id="IPR039425">
    <property type="entry name" value="RNA_pol_sigma-70-like"/>
</dbReference>
<keyword evidence="4" id="KW-0804">Transcription</keyword>
<dbReference type="NCBIfam" id="TIGR02985">
    <property type="entry name" value="Sig70_bacteroi1"/>
    <property type="match status" value="1"/>
</dbReference>
<evidence type="ECO:0000256" key="3">
    <source>
        <dbReference type="ARBA" id="ARBA00023082"/>
    </source>
</evidence>
<reference evidence="6 7" key="1">
    <citation type="submission" date="2012-02" db="EMBL/GenBank/DDBJ databases">
        <title>Improved High-Quality Draft genome of Joostella marina DSM 19592.</title>
        <authorList>
            <consortium name="US DOE Joint Genome Institute (JGI-PGF)"/>
            <person name="Lucas S."/>
            <person name="Copeland A."/>
            <person name="Lapidus A."/>
            <person name="Bruce D."/>
            <person name="Goodwin L."/>
            <person name="Pitluck S."/>
            <person name="Peters L."/>
            <person name="Chertkov O."/>
            <person name="Ovchinnikova G."/>
            <person name="Kyrpides N."/>
            <person name="Mavromatis K."/>
            <person name="Detter J.C."/>
            <person name="Han C."/>
            <person name="Land M."/>
            <person name="Hauser L."/>
            <person name="Markowitz V."/>
            <person name="Cheng J.-F."/>
            <person name="Hugenholtz P."/>
            <person name="Woyke T."/>
            <person name="Wu D."/>
            <person name="Tindall B."/>
            <person name="Brambilla E."/>
            <person name="Klenk H.-P."/>
            <person name="Eisen J.A."/>
        </authorList>
    </citation>
    <scope>NUCLEOTIDE SEQUENCE [LARGE SCALE GENOMIC DNA]</scope>
    <source>
        <strain evidence="6 7">DSM 19592</strain>
    </source>
</reference>
<sequence length="194" mass="22972">MFFFILKTMNNTAPLSANQLMERIKNDDEKAFHLLFNRYWEVLFVLAKSILNDEAIAKDLVQEVWINFWERRKKIESTNIEAYLKQAIKFSVYKELRNSVLSNEHKEYLQEIAAETATDDHLIYSQTNNMLTNTIHELPDRCREIFQLSREENLSNQEIANQLNISKRTVETHISHALKSLRMRLTSFLFGIML</sequence>
<dbReference type="NCBIfam" id="TIGR02937">
    <property type="entry name" value="sigma70-ECF"/>
    <property type="match status" value="1"/>
</dbReference>
<dbReference type="InterPro" id="IPR013325">
    <property type="entry name" value="RNA_pol_sigma_r2"/>
</dbReference>
<dbReference type="STRING" id="926559.JoomaDRAFT_0325"/>
<dbReference type="InterPro" id="IPR014284">
    <property type="entry name" value="RNA_pol_sigma-70_dom"/>
</dbReference>
<dbReference type="EMBL" id="JH651380">
    <property type="protein sequence ID" value="EIJ37382.1"/>
    <property type="molecule type" value="Genomic_DNA"/>
</dbReference>
<dbReference type="Gene3D" id="1.10.1740.10">
    <property type="match status" value="1"/>
</dbReference>
<dbReference type="PANTHER" id="PTHR43133">
    <property type="entry name" value="RNA POLYMERASE ECF-TYPE SIGMA FACTO"/>
    <property type="match status" value="1"/>
</dbReference>
<dbReference type="GO" id="GO:0006352">
    <property type="term" value="P:DNA-templated transcription initiation"/>
    <property type="evidence" value="ECO:0007669"/>
    <property type="project" value="InterPro"/>
</dbReference>
<proteinExistence type="inferred from homology"/>
<dbReference type="Pfam" id="PF04542">
    <property type="entry name" value="Sigma70_r2"/>
    <property type="match status" value="1"/>
</dbReference>
<dbReference type="Pfam" id="PF08281">
    <property type="entry name" value="Sigma70_r4_2"/>
    <property type="match status" value="1"/>
</dbReference>
<comment type="similarity">
    <text evidence="1">Belongs to the sigma-70 factor family. ECF subfamily.</text>
</comment>
<dbReference type="Gene3D" id="1.10.10.10">
    <property type="entry name" value="Winged helix-like DNA-binding domain superfamily/Winged helix DNA-binding domain"/>
    <property type="match status" value="1"/>
</dbReference>
<name>I3C189_9FLAO</name>
<dbReference type="InterPro" id="IPR013249">
    <property type="entry name" value="RNA_pol_sigma70_r4_t2"/>
</dbReference>
<dbReference type="eggNOG" id="COG1595">
    <property type="taxonomic scope" value="Bacteria"/>
</dbReference>
<dbReference type="GO" id="GO:0016987">
    <property type="term" value="F:sigma factor activity"/>
    <property type="evidence" value="ECO:0007669"/>
    <property type="project" value="UniProtKB-KW"/>
</dbReference>
<evidence type="ECO:0000256" key="1">
    <source>
        <dbReference type="ARBA" id="ARBA00010641"/>
    </source>
</evidence>
<dbReference type="PANTHER" id="PTHR43133:SF46">
    <property type="entry name" value="RNA POLYMERASE SIGMA-70 FACTOR ECF SUBFAMILY"/>
    <property type="match status" value="1"/>
</dbReference>
<organism evidence="6 7">
    <name type="scientific">Galbibacter orientalis DSM 19592</name>
    <dbReference type="NCBI Taxonomy" id="926559"/>
    <lineage>
        <taxon>Bacteria</taxon>
        <taxon>Pseudomonadati</taxon>
        <taxon>Bacteroidota</taxon>
        <taxon>Flavobacteriia</taxon>
        <taxon>Flavobacteriales</taxon>
        <taxon>Flavobacteriaceae</taxon>
        <taxon>Galbibacter</taxon>
    </lineage>
</organism>
<dbReference type="SUPFAM" id="SSF88946">
    <property type="entry name" value="Sigma2 domain of RNA polymerase sigma factors"/>
    <property type="match status" value="1"/>
</dbReference>
<keyword evidence="3" id="KW-0731">Sigma factor</keyword>
<keyword evidence="2" id="KW-0805">Transcription regulation</keyword>
<protein>
    <submittedName>
        <fullName evidence="6">RNA polymerase sigma-70 factor, expansion family 1</fullName>
    </submittedName>
</protein>
<evidence type="ECO:0000256" key="4">
    <source>
        <dbReference type="ARBA" id="ARBA00023163"/>
    </source>
</evidence>
<dbReference type="SMART" id="SM00421">
    <property type="entry name" value="HTH_LUXR"/>
    <property type="match status" value="1"/>
</dbReference>
<dbReference type="AlphaFoldDB" id="I3C189"/>
<keyword evidence="7" id="KW-1185">Reference proteome</keyword>
<feature type="domain" description="HTH luxR-type" evidence="5">
    <location>
        <begin position="135"/>
        <end position="193"/>
    </location>
</feature>
<dbReference type="InterPro" id="IPR014327">
    <property type="entry name" value="RNA_pol_sigma70_bacteroid"/>
</dbReference>
<dbReference type="InterPro" id="IPR000792">
    <property type="entry name" value="Tscrpt_reg_LuxR_C"/>
</dbReference>
<dbReference type="HOGENOM" id="CLU_047691_4_1_10"/>